<dbReference type="Pfam" id="PF05977">
    <property type="entry name" value="MFS_3"/>
    <property type="match status" value="1"/>
</dbReference>
<feature type="transmembrane region" description="Helical" evidence="3">
    <location>
        <begin position="20"/>
        <end position="40"/>
    </location>
</feature>
<sequence>GVAVGSWIWGVVAENHSLTLALEGAAGALLLTATGLLLPIRQWKDADRDSLDFEIPQLALDLKSRSGPIVVKIEYAIPEANLEEFFDKMRELRRAQSRAGARHWNLQRDLQEPLRWTETFRTPTWMDYLRLNHRLTSVDKELDQRLRELHAGATRKRDKSTSFFFRRRSK</sequence>
<evidence type="ECO:0000256" key="3">
    <source>
        <dbReference type="SAM" id="Phobius"/>
    </source>
</evidence>
<comment type="caution">
    <text evidence="4">The sequence shown here is derived from an EMBL/GenBank/DDBJ whole genome shotgun (WGS) entry which is preliminary data.</text>
</comment>
<protein>
    <submittedName>
        <fullName evidence="4">MFS transporter</fullName>
    </submittedName>
</protein>
<dbReference type="Proteomes" id="UP001276564">
    <property type="component" value="Unassembled WGS sequence"/>
</dbReference>
<gene>
    <name evidence="4" type="ORF">RFM23_30140</name>
</gene>
<keyword evidence="2" id="KW-1003">Cell membrane</keyword>
<accession>A0ABU5AX44</accession>
<evidence type="ECO:0000313" key="4">
    <source>
        <dbReference type="EMBL" id="MDX8541873.1"/>
    </source>
</evidence>
<keyword evidence="1" id="KW-0813">Transport</keyword>
<evidence type="ECO:0000313" key="5">
    <source>
        <dbReference type="Proteomes" id="UP001276564"/>
    </source>
</evidence>
<keyword evidence="3" id="KW-0812">Transmembrane</keyword>
<keyword evidence="3" id="KW-1133">Transmembrane helix</keyword>
<dbReference type="EMBL" id="JAVIIP010000030">
    <property type="protein sequence ID" value="MDX8541873.1"/>
    <property type="molecule type" value="Genomic_DNA"/>
</dbReference>
<evidence type="ECO:0000256" key="1">
    <source>
        <dbReference type="ARBA" id="ARBA00022448"/>
    </source>
</evidence>
<feature type="non-terminal residue" evidence="4">
    <location>
        <position position="1"/>
    </location>
</feature>
<keyword evidence="3" id="KW-0472">Membrane</keyword>
<dbReference type="InterPro" id="IPR010290">
    <property type="entry name" value="TM_effector"/>
</dbReference>
<dbReference type="RefSeq" id="WP_320322096.1">
    <property type="nucleotide sequence ID" value="NZ_JAVIIP010000030.1"/>
</dbReference>
<reference evidence="4 5" key="1">
    <citation type="submission" date="2023-08" db="EMBL/GenBank/DDBJ databases">
        <title>Implementing the SeqCode for naming new Mesorhizobium species isolated from Vachellia karroo root nodules.</title>
        <authorList>
            <person name="Van Lill M."/>
        </authorList>
    </citation>
    <scope>NUCLEOTIDE SEQUENCE [LARGE SCALE GENOMIC DNA]</scope>
    <source>
        <strain evidence="4 5">VK4B</strain>
    </source>
</reference>
<keyword evidence="5" id="KW-1185">Reference proteome</keyword>
<organism evidence="4 5">
    <name type="scientific">Mesorhizobium abyssinicae</name>
    <dbReference type="NCBI Taxonomy" id="1209958"/>
    <lineage>
        <taxon>Bacteria</taxon>
        <taxon>Pseudomonadati</taxon>
        <taxon>Pseudomonadota</taxon>
        <taxon>Alphaproteobacteria</taxon>
        <taxon>Hyphomicrobiales</taxon>
        <taxon>Phyllobacteriaceae</taxon>
        <taxon>Mesorhizobium</taxon>
    </lineage>
</organism>
<name>A0ABU5AX44_9HYPH</name>
<proteinExistence type="predicted"/>
<evidence type="ECO:0000256" key="2">
    <source>
        <dbReference type="ARBA" id="ARBA00022475"/>
    </source>
</evidence>